<gene>
    <name evidence="3" type="ORF">MTP13_03330</name>
</gene>
<name>A0ABY4AWP1_9MICO</name>
<feature type="transmembrane region" description="Helical" evidence="2">
    <location>
        <begin position="122"/>
        <end position="144"/>
    </location>
</feature>
<reference evidence="3 4" key="1">
    <citation type="submission" date="2022-03" db="EMBL/GenBank/DDBJ databases">
        <title>Agromyces sp. isolated from the gut of P. brevitarsis seulensis larvae.</title>
        <authorList>
            <person name="Won M."/>
            <person name="Kwon S.-W."/>
        </authorList>
    </citation>
    <scope>NUCLEOTIDE SEQUENCE [LARGE SCALE GENOMIC DNA]</scope>
    <source>
        <strain evidence="3 4">KACC 16215</strain>
    </source>
</reference>
<feature type="transmembrane region" description="Helical" evidence="2">
    <location>
        <begin position="74"/>
        <end position="92"/>
    </location>
</feature>
<proteinExistence type="predicted"/>
<evidence type="ECO:0000256" key="2">
    <source>
        <dbReference type="SAM" id="Phobius"/>
    </source>
</evidence>
<evidence type="ECO:0000256" key="1">
    <source>
        <dbReference type="SAM" id="MobiDB-lite"/>
    </source>
</evidence>
<dbReference type="RefSeq" id="WP_243569637.1">
    <property type="nucleotide sequence ID" value="NZ_BAAARD010000003.1"/>
</dbReference>
<evidence type="ECO:0000313" key="3">
    <source>
        <dbReference type="EMBL" id="UOE26827.1"/>
    </source>
</evidence>
<feature type="transmembrane region" description="Helical" evidence="2">
    <location>
        <begin position="150"/>
        <end position="172"/>
    </location>
</feature>
<feature type="transmembrane region" description="Helical" evidence="2">
    <location>
        <begin position="44"/>
        <end position="67"/>
    </location>
</feature>
<dbReference type="EMBL" id="CP094533">
    <property type="protein sequence ID" value="UOE26827.1"/>
    <property type="molecule type" value="Genomic_DNA"/>
</dbReference>
<dbReference type="Proteomes" id="UP000831304">
    <property type="component" value="Chromosome"/>
</dbReference>
<feature type="compositionally biased region" description="Low complexity" evidence="1">
    <location>
        <begin position="1"/>
        <end position="14"/>
    </location>
</feature>
<feature type="transmembrane region" description="Helical" evidence="2">
    <location>
        <begin position="98"/>
        <end position="115"/>
    </location>
</feature>
<keyword evidence="2" id="KW-0472">Membrane</keyword>
<keyword evidence="2" id="KW-1133">Transmembrane helix</keyword>
<organism evidence="3 4">
    <name type="scientific">Agromyces soli</name>
    <dbReference type="NCBI Taxonomy" id="659012"/>
    <lineage>
        <taxon>Bacteria</taxon>
        <taxon>Bacillati</taxon>
        <taxon>Actinomycetota</taxon>
        <taxon>Actinomycetes</taxon>
        <taxon>Micrococcales</taxon>
        <taxon>Microbacteriaceae</taxon>
        <taxon>Agromyces</taxon>
    </lineage>
</organism>
<keyword evidence="4" id="KW-1185">Reference proteome</keyword>
<sequence>MSAPEPGAGPAAESLAERYGRGSPRTAERPMAFTFGEFARGAGMAWLAFQLAFPLVYALIVFVGGVVDPSSSDPLSSSIGFGFYAVFVTFLYQTPWTLGALVFGGILAWLLGLALQRVPAFGWHLAAFAALGALIGVVASWSAFGALGGGAFVVQLPAVAVSAAAVAFGWWWTARRALRADAAATVGLGHAR</sequence>
<accession>A0ABY4AWP1</accession>
<feature type="region of interest" description="Disordered" evidence="1">
    <location>
        <begin position="1"/>
        <end position="24"/>
    </location>
</feature>
<protein>
    <submittedName>
        <fullName evidence="3">Uncharacterized protein</fullName>
    </submittedName>
</protein>
<evidence type="ECO:0000313" key="4">
    <source>
        <dbReference type="Proteomes" id="UP000831304"/>
    </source>
</evidence>
<keyword evidence="2" id="KW-0812">Transmembrane</keyword>